<organism evidence="1 2">
    <name type="scientific">Gimesia aquarii</name>
    <dbReference type="NCBI Taxonomy" id="2527964"/>
    <lineage>
        <taxon>Bacteria</taxon>
        <taxon>Pseudomonadati</taxon>
        <taxon>Planctomycetota</taxon>
        <taxon>Planctomycetia</taxon>
        <taxon>Planctomycetales</taxon>
        <taxon>Planctomycetaceae</taxon>
        <taxon>Gimesia</taxon>
    </lineage>
</organism>
<dbReference type="SUPFAM" id="SSF55469">
    <property type="entry name" value="FMN-dependent nitroreductase-like"/>
    <property type="match status" value="2"/>
</dbReference>
<dbReference type="InterPro" id="IPR050627">
    <property type="entry name" value="Nitroreductase/BluB"/>
</dbReference>
<dbReference type="Proteomes" id="UP000318704">
    <property type="component" value="Chromosome"/>
</dbReference>
<name>A0A517VU32_9PLAN</name>
<dbReference type="GO" id="GO:0016491">
    <property type="term" value="F:oxidoreductase activity"/>
    <property type="evidence" value="ECO:0007669"/>
    <property type="project" value="InterPro"/>
</dbReference>
<protein>
    <submittedName>
        <fullName evidence="1">NAD(P)H nitroreductase</fullName>
    </submittedName>
</protein>
<accession>A0A517VU32</accession>
<dbReference type="KEGG" id="gaw:V144x_19470"/>
<evidence type="ECO:0000313" key="2">
    <source>
        <dbReference type="Proteomes" id="UP000318704"/>
    </source>
</evidence>
<reference evidence="1 2" key="1">
    <citation type="submission" date="2019-03" db="EMBL/GenBank/DDBJ databases">
        <title>Deep-cultivation of Planctomycetes and their phenomic and genomic characterization uncovers novel biology.</title>
        <authorList>
            <person name="Wiegand S."/>
            <person name="Jogler M."/>
            <person name="Boedeker C."/>
            <person name="Pinto D."/>
            <person name="Vollmers J."/>
            <person name="Rivas-Marin E."/>
            <person name="Kohn T."/>
            <person name="Peeters S.H."/>
            <person name="Heuer A."/>
            <person name="Rast P."/>
            <person name="Oberbeckmann S."/>
            <person name="Bunk B."/>
            <person name="Jeske O."/>
            <person name="Meyerdierks A."/>
            <person name="Storesund J.E."/>
            <person name="Kallscheuer N."/>
            <person name="Luecker S."/>
            <person name="Lage O.M."/>
            <person name="Pohl T."/>
            <person name="Merkel B.J."/>
            <person name="Hornburger P."/>
            <person name="Mueller R.-W."/>
            <person name="Bruemmer F."/>
            <person name="Labrenz M."/>
            <person name="Spormann A.M."/>
            <person name="Op den Camp H."/>
            <person name="Overmann J."/>
            <person name="Amann R."/>
            <person name="Jetten M.S.M."/>
            <person name="Mascher T."/>
            <person name="Medema M.H."/>
            <person name="Devos D.P."/>
            <person name="Kaster A.-K."/>
            <person name="Ovreas L."/>
            <person name="Rohde M."/>
            <person name="Galperin M.Y."/>
            <person name="Jogler C."/>
        </authorList>
    </citation>
    <scope>NUCLEOTIDE SEQUENCE [LARGE SCALE GENOMIC DNA]</scope>
    <source>
        <strain evidence="1 2">V144</strain>
    </source>
</reference>
<dbReference type="Gene3D" id="3.40.109.10">
    <property type="entry name" value="NADH Oxidase"/>
    <property type="match status" value="1"/>
</dbReference>
<dbReference type="NCBIfam" id="NF047509">
    <property type="entry name" value="Rv3131_FMN_oxido"/>
    <property type="match status" value="1"/>
</dbReference>
<dbReference type="PANTHER" id="PTHR23026">
    <property type="entry name" value="NADPH NITROREDUCTASE"/>
    <property type="match status" value="1"/>
</dbReference>
<dbReference type="InterPro" id="IPR000415">
    <property type="entry name" value="Nitroreductase-like"/>
</dbReference>
<sequence>MPLEERFSCWKVVEEDYPAEASLTERLRFLIRYAILAPSSHNTEPWLYRIHDDQIDLFYDESRWLKVADSDQRELHISVGCALENLLIAAEHFGLEHQVSFLPGNDEPSLCANVTFREQEKRAPYRPDELFSMIPVRHTNHGQCEDREIPGDLLQQLQDTCVEDSLMLHLTADDEIKQKVDELVVRGDAIEFSDPAFREELAQWVGQGVFGTGWLMSKIAKLAVCYIDMGNTQAKKDSEVLMSSPILGLISSKTDDRMSQLQVGQVYERLSLLAALHGIWCQPMSQIVQVPELKSELATLIPQQGLTPQHPFRIGYAPAEKHHTPRRPFKEVLV</sequence>
<dbReference type="PANTHER" id="PTHR23026:SF123">
    <property type="entry name" value="NAD(P)H NITROREDUCTASE RV3131-RELATED"/>
    <property type="match status" value="1"/>
</dbReference>
<gene>
    <name evidence="1" type="ORF">V144x_19470</name>
</gene>
<dbReference type="AlphaFoldDB" id="A0A517VU32"/>
<proteinExistence type="predicted"/>
<dbReference type="RefSeq" id="WP_144984705.1">
    <property type="nucleotide sequence ID" value="NZ_CP037920.1"/>
</dbReference>
<dbReference type="EMBL" id="CP037920">
    <property type="protein sequence ID" value="QDT96490.1"/>
    <property type="molecule type" value="Genomic_DNA"/>
</dbReference>
<evidence type="ECO:0000313" key="1">
    <source>
        <dbReference type="EMBL" id="QDT96490.1"/>
    </source>
</evidence>